<evidence type="ECO:0000313" key="3">
    <source>
        <dbReference type="Proteomes" id="UP000264006"/>
    </source>
</evidence>
<dbReference type="KEGG" id="euz:DVS28_a2559"/>
<dbReference type="GO" id="GO:0008233">
    <property type="term" value="F:peptidase activity"/>
    <property type="evidence" value="ECO:0007669"/>
    <property type="project" value="InterPro"/>
</dbReference>
<reference evidence="2 3" key="1">
    <citation type="submission" date="2018-09" db="EMBL/GenBank/DDBJ databases">
        <title>Complete genome sequence of Euzebya sp. DY32-46 isolated from seawater of Pacific Ocean.</title>
        <authorList>
            <person name="Xu L."/>
            <person name="Wu Y.-H."/>
            <person name="Xu X.-W."/>
        </authorList>
    </citation>
    <scope>NUCLEOTIDE SEQUENCE [LARGE SCALE GENOMIC DNA]</scope>
    <source>
        <strain evidence="2 3">DY32-46</strain>
    </source>
</reference>
<proteinExistence type="predicted"/>
<dbReference type="Pfam" id="PF13539">
    <property type="entry name" value="Peptidase_M15_4"/>
    <property type="match status" value="1"/>
</dbReference>
<feature type="domain" description="Peptidase M15C" evidence="1">
    <location>
        <begin position="388"/>
        <end position="443"/>
    </location>
</feature>
<evidence type="ECO:0000313" key="2">
    <source>
        <dbReference type="EMBL" id="AXV07239.1"/>
    </source>
</evidence>
<gene>
    <name evidence="2" type="ORF">DVS28_a2559</name>
</gene>
<name>A0A346XYE2_9ACTN</name>
<dbReference type="EMBL" id="CP031165">
    <property type="protein sequence ID" value="AXV07239.1"/>
    <property type="molecule type" value="Genomic_DNA"/>
</dbReference>
<dbReference type="SUPFAM" id="SSF55166">
    <property type="entry name" value="Hedgehog/DD-peptidase"/>
    <property type="match status" value="1"/>
</dbReference>
<accession>A0A346XYE2</accession>
<keyword evidence="3" id="KW-1185">Reference proteome</keyword>
<dbReference type="AlphaFoldDB" id="A0A346XYE2"/>
<dbReference type="InterPro" id="IPR009045">
    <property type="entry name" value="Zn_M74/Hedgehog-like"/>
</dbReference>
<organism evidence="2 3">
    <name type="scientific">Euzebya pacifica</name>
    <dbReference type="NCBI Taxonomy" id="1608957"/>
    <lineage>
        <taxon>Bacteria</taxon>
        <taxon>Bacillati</taxon>
        <taxon>Actinomycetota</taxon>
        <taxon>Nitriliruptoria</taxon>
        <taxon>Euzebyales</taxon>
    </lineage>
</organism>
<dbReference type="RefSeq" id="WP_164710458.1">
    <property type="nucleotide sequence ID" value="NZ_CP031165.1"/>
</dbReference>
<dbReference type="InterPro" id="IPR039561">
    <property type="entry name" value="Peptidase_M15C"/>
</dbReference>
<dbReference type="Gene3D" id="3.30.1380.10">
    <property type="match status" value="1"/>
</dbReference>
<evidence type="ECO:0000259" key="1">
    <source>
        <dbReference type="Pfam" id="PF13539"/>
    </source>
</evidence>
<dbReference type="Proteomes" id="UP000264006">
    <property type="component" value="Chromosome"/>
</dbReference>
<protein>
    <recommendedName>
        <fullName evidence="1">Peptidase M15C domain-containing protein</fullName>
    </recommendedName>
</protein>
<sequence length="456" mass="47152">MTDHFSSPLPTATRRAIAAGVAVLVILTVLGTAPQPGPDAAASDGVAMTPMVPMTVESGAVGQGGETFAQLFDEMRAPEASGEGQGTVVVAAPPSIPEVEPESQPVPTGAPAPALAAVEPVTPTMTVTGLDAATASSIAAIEGVEAASVVEVGQLTLAVPGAEQTVTVAAVEPETFRPMTPGITANETAVWERIIAGDAAFNHDAGNRLSVPLGSTVQTGSSAGALRIGAYASNGIPPVADALVSTDRARQLGFTGEPVLYVAMAPGADGSAVRDAVAAAGGVVEEIEEPVEQQAFLTGSAAAEFFEPFNYIDHGDGLITIDPAWVARNIETRRLPIFTGNVTCHKQMLIQLEGALAEVEAAGLAPLIDTSDYGGCWVARHIDWRPDRPISMHGWGLAVDFNVQTNMLGAQPTMDPRIVEIFDRWGFVWGGRWSRPDGMHFELGAVLQSPTGGTPQ</sequence>